<feature type="compositionally biased region" description="Polar residues" evidence="4">
    <location>
        <begin position="25"/>
        <end position="49"/>
    </location>
</feature>
<dbReference type="PROSITE" id="PS50088">
    <property type="entry name" value="ANK_REPEAT"/>
    <property type="match status" value="3"/>
</dbReference>
<reference evidence="6 7" key="1">
    <citation type="submission" date="2016-10" db="EMBL/GenBank/DDBJ databases">
        <title>The genome sequence of Colletotrichum fioriniae PJ7.</title>
        <authorList>
            <person name="Baroncelli R."/>
        </authorList>
    </citation>
    <scope>NUCLEOTIDE SEQUENCE [LARGE SCALE GENOMIC DNA]</scope>
    <source>
        <strain evidence="6">Col 31</strain>
    </source>
</reference>
<evidence type="ECO:0008006" key="8">
    <source>
        <dbReference type="Google" id="ProtNLM"/>
    </source>
</evidence>
<evidence type="ECO:0000256" key="5">
    <source>
        <dbReference type="SAM" id="Phobius"/>
    </source>
</evidence>
<dbReference type="Proteomes" id="UP001239795">
    <property type="component" value="Unassembled WGS sequence"/>
</dbReference>
<evidence type="ECO:0000313" key="6">
    <source>
        <dbReference type="EMBL" id="KAK1448688.1"/>
    </source>
</evidence>
<keyword evidence="7" id="KW-1185">Reference proteome</keyword>
<feature type="region of interest" description="Disordered" evidence="4">
    <location>
        <begin position="1072"/>
        <end position="1098"/>
    </location>
</feature>
<dbReference type="GO" id="GO:0005634">
    <property type="term" value="C:nucleus"/>
    <property type="evidence" value="ECO:0007669"/>
    <property type="project" value="TreeGrafter"/>
</dbReference>
<accession>A0AAI9U1L3</accession>
<dbReference type="SUPFAM" id="SSF48403">
    <property type="entry name" value="Ankyrin repeat"/>
    <property type="match status" value="1"/>
</dbReference>
<dbReference type="Pfam" id="PF12796">
    <property type="entry name" value="Ank_2"/>
    <property type="match status" value="1"/>
</dbReference>
<feature type="compositionally biased region" description="Basic and acidic residues" evidence="4">
    <location>
        <begin position="1075"/>
        <end position="1088"/>
    </location>
</feature>
<dbReference type="Gene3D" id="1.25.40.20">
    <property type="entry name" value="Ankyrin repeat-containing domain"/>
    <property type="match status" value="1"/>
</dbReference>
<dbReference type="GO" id="GO:0016020">
    <property type="term" value="C:membrane"/>
    <property type="evidence" value="ECO:0007669"/>
    <property type="project" value="InterPro"/>
</dbReference>
<keyword evidence="5" id="KW-0472">Membrane</keyword>
<organism evidence="6 7">
    <name type="scientific">Colletotrichum melonis</name>
    <dbReference type="NCBI Taxonomy" id="1209925"/>
    <lineage>
        <taxon>Eukaryota</taxon>
        <taxon>Fungi</taxon>
        <taxon>Dikarya</taxon>
        <taxon>Ascomycota</taxon>
        <taxon>Pezizomycotina</taxon>
        <taxon>Sordariomycetes</taxon>
        <taxon>Hypocreomycetidae</taxon>
        <taxon>Glomerellales</taxon>
        <taxon>Glomerellaceae</taxon>
        <taxon>Colletotrichum</taxon>
        <taxon>Colletotrichum acutatum species complex</taxon>
    </lineage>
</organism>
<evidence type="ECO:0000256" key="3">
    <source>
        <dbReference type="PROSITE-ProRule" id="PRU00023"/>
    </source>
</evidence>
<dbReference type="GO" id="GO:0046873">
    <property type="term" value="F:metal ion transmembrane transporter activity"/>
    <property type="evidence" value="ECO:0007669"/>
    <property type="project" value="InterPro"/>
</dbReference>
<feature type="repeat" description="ANK" evidence="3">
    <location>
        <begin position="241"/>
        <end position="277"/>
    </location>
</feature>
<dbReference type="EMBL" id="MLGG01000068">
    <property type="protein sequence ID" value="KAK1448688.1"/>
    <property type="molecule type" value="Genomic_DNA"/>
</dbReference>
<evidence type="ECO:0000256" key="2">
    <source>
        <dbReference type="ARBA" id="ARBA00023043"/>
    </source>
</evidence>
<protein>
    <recommendedName>
        <fullName evidence="8">Ankyrin repeat protein</fullName>
    </recommendedName>
</protein>
<dbReference type="InterPro" id="IPR002110">
    <property type="entry name" value="Ankyrin_rpt"/>
</dbReference>
<dbReference type="PANTHER" id="PTHR24193">
    <property type="entry name" value="ANKYRIN REPEAT PROTEIN"/>
    <property type="match status" value="1"/>
</dbReference>
<feature type="transmembrane region" description="Helical" evidence="5">
    <location>
        <begin position="1035"/>
        <end position="1057"/>
    </location>
</feature>
<dbReference type="InterPro" id="IPR036770">
    <property type="entry name" value="Ankyrin_rpt-contain_sf"/>
</dbReference>
<proteinExistence type="predicted"/>
<dbReference type="InterPro" id="IPR050663">
    <property type="entry name" value="Ankyrin-SOCS_Box"/>
</dbReference>
<feature type="region of interest" description="Disordered" evidence="4">
    <location>
        <begin position="1"/>
        <end position="60"/>
    </location>
</feature>
<dbReference type="GO" id="GO:0000976">
    <property type="term" value="F:transcription cis-regulatory region binding"/>
    <property type="evidence" value="ECO:0007669"/>
    <property type="project" value="TreeGrafter"/>
</dbReference>
<comment type="caution">
    <text evidence="6">The sequence shown here is derived from an EMBL/GenBank/DDBJ whole genome shotgun (WGS) entry which is preliminary data.</text>
</comment>
<evidence type="ECO:0000256" key="4">
    <source>
        <dbReference type="SAM" id="MobiDB-lite"/>
    </source>
</evidence>
<name>A0AAI9U1L3_9PEZI</name>
<dbReference type="GO" id="GO:0045944">
    <property type="term" value="P:positive regulation of transcription by RNA polymerase II"/>
    <property type="evidence" value="ECO:0007669"/>
    <property type="project" value="TreeGrafter"/>
</dbReference>
<feature type="transmembrane region" description="Helical" evidence="5">
    <location>
        <begin position="1002"/>
        <end position="1023"/>
    </location>
</feature>
<feature type="repeat" description="ANK" evidence="3">
    <location>
        <begin position="106"/>
        <end position="138"/>
    </location>
</feature>
<dbReference type="Pfam" id="PF01544">
    <property type="entry name" value="CorA"/>
    <property type="match status" value="1"/>
</dbReference>
<dbReference type="Gene3D" id="1.20.58.340">
    <property type="entry name" value="Magnesium transport protein CorA, transmembrane region"/>
    <property type="match status" value="1"/>
</dbReference>
<sequence length="1128" mass="127830">MDADTFDGMATGVAASDTPSRPIDNDSQTMDDTHASKSPQWSKNESAQSLPGKEVDHTMTPQAETPLHLFLGELDMDTETEAKLAELSAILTASPEDIDTRSLEPPHKTPLQIAIEKEVFRTFNLLIQAGADVNALDGENTHSFYYALAYWNSPYLKVLLERVAQTEHPNSSGRCFLHLWGFYHQGESIMRRVFEFPRHFLNEQSLPSLQTPLNYAVFRGEKQGVAFLLEQGPDLGIVDRDGRSPLMTALKENTSEIFDILVNHLFEPGRELAAKDVITRNNNAGKSIFVELCELRSENEAWEASFAKLLDNIFDKFPHLDFNTTPVYEGLLDFAIFSTKHSESKIMGEFALRVVGWVPNRLLFQRFQKEDATLMDEILCWLACRKERHNVAVTILKELTAQDQTANIDQNGWTLAHWAIYHRLPSVLLRCRPLTAGDKSRGQEIISHLKTSSKIKQPQPFVRDSAKEVKQDNQRTRNEQGRTETQDRVLDAMRDILDFIGLETTLRAREPLRITKPTSSGIKNCLNEFQASIVEVRQNETEFSMGARFKGVYNTIYDEKESFTTIRDGIEQFQKSTKEWAPSTQVSGKGLTWVHLPAANDTMKKIYISHPSRLEHWDEVAAFLRASWSQIPDKTSPSRFMRPQYVILNHKEKTGTNNDTYSLGTGKNGGLASAFYMPFILADYKRHETNNNRRDPQYILNGYYRSRGSVVHDAPTLDEHYYHFAADEESQRDRGHRNKNQVFTKYQQENKTEWLITSASCAEIDNERTSTFINSIVDHLRTQVEDGSRERGPSSAAELSKSIAEYCVGTYDRQQEVQKSKSDKKNGNQQNLATDVRKDDVSTDISGSTTRHEAETSEISIRQTFSNFINRIGRQEADLYGQFSGYTRTLRQEEETSSSHGNPLTTEEAVKKAAQLLFEIKDVRDELNILRTVAEFQRKVQSRMDGREPNAISTVLDADLTAAYVRNDIDEMDKLAGRIRDALHTTITLHESEISLDQGKRVMMFTVITAWFLPASFLTSLFALDVSSFLQAPLWSLLVTLLVPCLVLGLTGGYMYYGRHIKNVASKLPHSWKTTPKDVSHSQRKETGKLTVGSASAANTRRNGLLRSLPGVRHRGSRGRENGVEIQV</sequence>
<dbReference type="InterPro" id="IPR002523">
    <property type="entry name" value="MgTranspt_CorA/ZnTranspt_ZntB"/>
</dbReference>
<evidence type="ECO:0000256" key="1">
    <source>
        <dbReference type="ARBA" id="ARBA00022737"/>
    </source>
</evidence>
<keyword evidence="1" id="KW-0677">Repeat</keyword>
<keyword evidence="5" id="KW-1133">Transmembrane helix</keyword>
<dbReference type="SMART" id="SM00248">
    <property type="entry name" value="ANK"/>
    <property type="match status" value="4"/>
</dbReference>
<feature type="region of interest" description="Disordered" evidence="4">
    <location>
        <begin position="815"/>
        <end position="857"/>
    </location>
</feature>
<keyword evidence="2 3" id="KW-0040">ANK repeat</keyword>
<dbReference type="PANTHER" id="PTHR24193:SF121">
    <property type="entry name" value="ADA2A-CONTAINING COMPLEX COMPONENT 3, ISOFORM D"/>
    <property type="match status" value="1"/>
</dbReference>
<feature type="compositionally biased region" description="Basic and acidic residues" evidence="4">
    <location>
        <begin position="815"/>
        <end position="826"/>
    </location>
</feature>
<gene>
    <name evidence="6" type="ORF">CMEL01_08003</name>
</gene>
<feature type="compositionally biased region" description="Basic and acidic residues" evidence="4">
    <location>
        <begin position="464"/>
        <end position="485"/>
    </location>
</feature>
<keyword evidence="5" id="KW-0812">Transmembrane</keyword>
<evidence type="ECO:0000313" key="7">
    <source>
        <dbReference type="Proteomes" id="UP001239795"/>
    </source>
</evidence>
<dbReference type="AlphaFoldDB" id="A0AAI9U1L3"/>
<dbReference type="PROSITE" id="PS50297">
    <property type="entry name" value="ANK_REP_REGION"/>
    <property type="match status" value="1"/>
</dbReference>
<feature type="repeat" description="ANK" evidence="3">
    <location>
        <begin position="208"/>
        <end position="240"/>
    </location>
</feature>
<feature type="region of interest" description="Disordered" evidence="4">
    <location>
        <begin position="460"/>
        <end position="485"/>
    </location>
</feature>